<protein>
    <submittedName>
        <fullName evidence="7">YaeC family lipoprotein</fullName>
    </submittedName>
</protein>
<keyword evidence="4" id="KW-0472">Membrane</keyword>
<dbReference type="AlphaFoldDB" id="A0A7Z9AUN6"/>
<dbReference type="SUPFAM" id="SSF53850">
    <property type="entry name" value="Periplasmic binding protein-like II"/>
    <property type="match status" value="1"/>
</dbReference>
<evidence type="ECO:0000256" key="6">
    <source>
        <dbReference type="ARBA" id="ARBA00023288"/>
    </source>
</evidence>
<dbReference type="InterPro" id="IPR004872">
    <property type="entry name" value="Lipoprotein_NlpA"/>
</dbReference>
<evidence type="ECO:0000256" key="2">
    <source>
        <dbReference type="ARBA" id="ARBA00008973"/>
    </source>
</evidence>
<sequence length="282" mass="31326">MKKIMTIVCLFVLVLIGGGCHSKDQSSHAQKKHEIVMGVTGGPYNDLFDDAIAPILESEGYTIKRIEFSQFIQSNTALGEGKIDVNVAQHSAYMNVFNKENGTDLVPLVATPSVPCNLYSSKYTSKEEVKKGMMIGIPQDPSNAARAYAVLAKAGFIQVDKQVKSTDLTAKAITNNPYQLNIKEMDTNTLPHVLDDLDFEVIPGSTVEDAGIRQQLHLIELEKMVPELQIVAAVTKENEKTDWAKAIKKAYQSEKFRTYINSHNKDNYWIIPDISETENSSQ</sequence>
<evidence type="ECO:0000256" key="1">
    <source>
        <dbReference type="ARBA" id="ARBA00004635"/>
    </source>
</evidence>
<comment type="similarity">
    <text evidence="2">Belongs to the NlpA lipoprotein family.</text>
</comment>
<dbReference type="PANTHER" id="PTHR30429">
    <property type="entry name" value="D-METHIONINE-BINDING LIPOPROTEIN METQ"/>
    <property type="match status" value="1"/>
</dbReference>
<evidence type="ECO:0000313" key="8">
    <source>
        <dbReference type="Proteomes" id="UP000352698"/>
    </source>
</evidence>
<keyword evidence="5" id="KW-0564">Palmitate</keyword>
<dbReference type="Proteomes" id="UP000352698">
    <property type="component" value="Unassembled WGS sequence"/>
</dbReference>
<dbReference type="Gene3D" id="3.40.190.10">
    <property type="entry name" value="Periplasmic binding protein-like II"/>
    <property type="match status" value="2"/>
</dbReference>
<dbReference type="Pfam" id="PF03180">
    <property type="entry name" value="Lipoprotein_9"/>
    <property type="match status" value="1"/>
</dbReference>
<evidence type="ECO:0000256" key="3">
    <source>
        <dbReference type="ARBA" id="ARBA00022729"/>
    </source>
</evidence>
<organism evidence="7 8">
    <name type="scientific">Enterococcus hirae</name>
    <dbReference type="NCBI Taxonomy" id="1354"/>
    <lineage>
        <taxon>Bacteria</taxon>
        <taxon>Bacillati</taxon>
        <taxon>Bacillota</taxon>
        <taxon>Bacilli</taxon>
        <taxon>Lactobacillales</taxon>
        <taxon>Enterococcaceae</taxon>
        <taxon>Enterococcus</taxon>
    </lineage>
</organism>
<reference evidence="7 8" key="1">
    <citation type="submission" date="2019-05" db="EMBL/GenBank/DDBJ databases">
        <authorList>
            <consortium name="Pathogen Informatics"/>
        </authorList>
    </citation>
    <scope>NUCLEOTIDE SEQUENCE [LARGE SCALE GENOMIC DNA]</scope>
    <source>
        <strain evidence="7 8">NCTC12204</strain>
    </source>
</reference>
<proteinExistence type="inferred from homology"/>
<evidence type="ECO:0000256" key="4">
    <source>
        <dbReference type="ARBA" id="ARBA00023136"/>
    </source>
</evidence>
<name>A0A7Z9AUN6_ENTHR</name>
<dbReference type="GO" id="GO:0016020">
    <property type="term" value="C:membrane"/>
    <property type="evidence" value="ECO:0007669"/>
    <property type="project" value="UniProtKB-SubCell"/>
</dbReference>
<gene>
    <name evidence="7" type="primary">metQ_4</name>
    <name evidence="7" type="ORF">NCTC12204_01432</name>
</gene>
<comment type="subcellular location">
    <subcellularLocation>
        <location evidence="1">Membrane</location>
        <topology evidence="1">Lipid-anchor</topology>
    </subcellularLocation>
</comment>
<comment type="caution">
    <text evidence="7">The sequence shown here is derived from an EMBL/GenBank/DDBJ whole genome shotgun (WGS) entry which is preliminary data.</text>
</comment>
<keyword evidence="6 7" id="KW-0449">Lipoprotein</keyword>
<keyword evidence="3" id="KW-0732">Signal</keyword>
<dbReference type="RefSeq" id="WP_010737590.1">
    <property type="nucleotide sequence ID" value="NZ_AP027299.1"/>
</dbReference>
<accession>A0A7Z9AUN6</accession>
<dbReference type="EMBL" id="CABEEP010000001">
    <property type="protein sequence ID" value="VTQ64112.1"/>
    <property type="molecule type" value="Genomic_DNA"/>
</dbReference>
<dbReference type="PANTHER" id="PTHR30429:SF0">
    <property type="entry name" value="METHIONINE-BINDING LIPOPROTEIN METQ"/>
    <property type="match status" value="1"/>
</dbReference>
<evidence type="ECO:0000313" key="7">
    <source>
        <dbReference type="EMBL" id="VTQ64112.1"/>
    </source>
</evidence>
<dbReference type="PROSITE" id="PS51257">
    <property type="entry name" value="PROKAR_LIPOPROTEIN"/>
    <property type="match status" value="1"/>
</dbReference>
<evidence type="ECO:0000256" key="5">
    <source>
        <dbReference type="ARBA" id="ARBA00023139"/>
    </source>
</evidence>